<comment type="caution">
    <text evidence="1">The sequence shown here is derived from an EMBL/GenBank/DDBJ whole genome shotgun (WGS) entry which is preliminary data.</text>
</comment>
<organism evidence="1">
    <name type="scientific">Tanacetum cinerariifolium</name>
    <name type="common">Dalmatian daisy</name>
    <name type="synonym">Chrysanthemum cinerariifolium</name>
    <dbReference type="NCBI Taxonomy" id="118510"/>
    <lineage>
        <taxon>Eukaryota</taxon>
        <taxon>Viridiplantae</taxon>
        <taxon>Streptophyta</taxon>
        <taxon>Embryophyta</taxon>
        <taxon>Tracheophyta</taxon>
        <taxon>Spermatophyta</taxon>
        <taxon>Magnoliopsida</taxon>
        <taxon>eudicotyledons</taxon>
        <taxon>Gunneridae</taxon>
        <taxon>Pentapetalae</taxon>
        <taxon>asterids</taxon>
        <taxon>campanulids</taxon>
        <taxon>Asterales</taxon>
        <taxon>Asteraceae</taxon>
        <taxon>Asteroideae</taxon>
        <taxon>Anthemideae</taxon>
        <taxon>Anthemidinae</taxon>
        <taxon>Tanacetum</taxon>
    </lineage>
</organism>
<protein>
    <submittedName>
        <fullName evidence="1">Uncharacterized protein</fullName>
    </submittedName>
</protein>
<evidence type="ECO:0000313" key="1">
    <source>
        <dbReference type="EMBL" id="GEZ40098.1"/>
    </source>
</evidence>
<dbReference type="AlphaFoldDB" id="A0A699IEV9"/>
<reference evidence="1" key="1">
    <citation type="journal article" date="2019" name="Sci. Rep.">
        <title>Draft genome of Tanacetum cinerariifolium, the natural source of mosquito coil.</title>
        <authorList>
            <person name="Yamashiro T."/>
            <person name="Shiraishi A."/>
            <person name="Satake H."/>
            <person name="Nakayama K."/>
        </authorList>
    </citation>
    <scope>NUCLEOTIDE SEQUENCE</scope>
</reference>
<accession>A0A699IEV9</accession>
<dbReference type="EMBL" id="BKCJ010274433">
    <property type="protein sequence ID" value="GEZ40098.1"/>
    <property type="molecule type" value="Genomic_DNA"/>
</dbReference>
<proteinExistence type="predicted"/>
<sequence length="236" mass="27974">MEEFATNDKANYYTGITSIMVNGKKAYELKSKFLDDLCDNAFSGTNGEDAVEHVDYFLKIVDPINLPNDYEWYNELADGNLKEEAHKQKAIYEKSWGDASQSVTNFCAWLKRSYGNFHKLDYELLVKLQEYWWKVNDRECSPFSNWRNHIQGPYANYYSNFLDKEEHEDKYKHGLFDGQKQLVCNIRRFEMIKYSFDKDEEYVAVKEHEYDNLTSTNEDACRTTKKYFVGWTKGGW</sequence>
<gene>
    <name evidence="1" type="ORF">Tci_512071</name>
</gene>
<name>A0A699IEV9_TANCI</name>